<dbReference type="InterPro" id="IPR010076">
    <property type="entry name" value="BioH"/>
</dbReference>
<dbReference type="AlphaFoldDB" id="A0A0W0Z4J1"/>
<keyword evidence="4 5" id="KW-0378">Hydrolase</keyword>
<feature type="active site" evidence="5">
    <location>
        <position position="195"/>
    </location>
</feature>
<reference evidence="7 8" key="1">
    <citation type="submission" date="2015-11" db="EMBL/GenBank/DDBJ databases">
        <title>Genomic analysis of 38 Legionella species identifies large and diverse effector repertoires.</title>
        <authorList>
            <person name="Burstein D."/>
            <person name="Amaro F."/>
            <person name="Zusman T."/>
            <person name="Lifshitz Z."/>
            <person name="Cohen O."/>
            <person name="Gilbert J.A."/>
            <person name="Pupko T."/>
            <person name="Shuman H.A."/>
            <person name="Segal G."/>
        </authorList>
    </citation>
    <scope>NUCLEOTIDE SEQUENCE [LARGE SCALE GENOMIC DNA]</scope>
    <source>
        <strain evidence="7 8">Mt.St.Helens-9</strain>
    </source>
</reference>
<comment type="pathway">
    <text evidence="5">Cofactor biosynthesis; biotin biosynthesis.</text>
</comment>
<feature type="active site" description="Nucleophile" evidence="5">
    <location>
        <position position="80"/>
    </location>
</feature>
<sequence length="242" mass="27543">MSSMTLHLHIKGQGPALVFFHGWGFDHSVWNHLAGLLEQRYTLYLVDMPGFGASDIMGWECFKEHLLQKLPARFAVTGWSMGGLYAMRLAAEEPVRVTRLLITASTPCFIRTPQWPGIEKKIFDGFLANLMRDPQQTIRDFVRLQTGNNSLLLPSGHKASPNGLKLGLQIIAQWDLRAALDEIKQPVVFVFGRLDSIVPRTTITAMRQRYPDFNLVMFPKAAHMPFLSHQQDFTHLLEQFLL</sequence>
<comment type="subcellular location">
    <subcellularLocation>
        <location evidence="5">Cytoplasm</location>
    </subcellularLocation>
</comment>
<comment type="catalytic activity">
    <reaction evidence="5">
        <text>6-carboxyhexanoyl-[ACP] methyl ester + H2O = 6-carboxyhexanoyl-[ACP] + methanol + H(+)</text>
        <dbReference type="Rhea" id="RHEA:42700"/>
        <dbReference type="Rhea" id="RHEA-COMP:9955"/>
        <dbReference type="Rhea" id="RHEA-COMP:10186"/>
        <dbReference type="ChEBI" id="CHEBI:15377"/>
        <dbReference type="ChEBI" id="CHEBI:15378"/>
        <dbReference type="ChEBI" id="CHEBI:17790"/>
        <dbReference type="ChEBI" id="CHEBI:78846"/>
        <dbReference type="ChEBI" id="CHEBI:82735"/>
        <dbReference type="EC" id="3.1.1.85"/>
    </reaction>
</comment>
<comment type="subunit">
    <text evidence="5">Monomer.</text>
</comment>
<evidence type="ECO:0000256" key="3">
    <source>
        <dbReference type="ARBA" id="ARBA00022756"/>
    </source>
</evidence>
<dbReference type="EMBL" id="LNYX01000014">
    <property type="protein sequence ID" value="KTD64071.1"/>
    <property type="molecule type" value="Genomic_DNA"/>
</dbReference>
<feature type="active site" evidence="5">
    <location>
        <position position="223"/>
    </location>
</feature>
<comment type="similarity">
    <text evidence="5">Belongs to the AB hydrolase superfamily. Carboxylesterase BioH family.</text>
</comment>
<keyword evidence="2 5" id="KW-0963">Cytoplasm</keyword>
<gene>
    <name evidence="5 7" type="primary">bioH</name>
    <name evidence="7" type="ORF">Lspi_1590</name>
</gene>
<dbReference type="GO" id="GO:0090499">
    <property type="term" value="F:pimelyl-[acyl-carrier protein] methyl ester esterase activity"/>
    <property type="evidence" value="ECO:0007669"/>
    <property type="project" value="UniProtKB-EC"/>
</dbReference>
<dbReference type="STRING" id="452.Lspi_1590"/>
<evidence type="ECO:0000313" key="7">
    <source>
        <dbReference type="EMBL" id="KTD64071.1"/>
    </source>
</evidence>
<dbReference type="Pfam" id="PF12697">
    <property type="entry name" value="Abhydrolase_6"/>
    <property type="match status" value="1"/>
</dbReference>
<dbReference type="PANTHER" id="PTHR43194:SF5">
    <property type="entry name" value="PIMELOYL-[ACYL-CARRIER PROTEIN] METHYL ESTER ESTERASE"/>
    <property type="match status" value="1"/>
</dbReference>
<keyword evidence="3 5" id="KW-0093">Biotin biosynthesis</keyword>
<keyword evidence="8" id="KW-1185">Reference proteome</keyword>
<comment type="caution">
    <text evidence="7">The sequence shown here is derived from an EMBL/GenBank/DDBJ whole genome shotgun (WGS) entry which is preliminary data.</text>
</comment>
<dbReference type="InterPro" id="IPR050228">
    <property type="entry name" value="Carboxylesterase_BioH"/>
</dbReference>
<name>A0A0W0Z4J1_LEGSP</name>
<evidence type="ECO:0000259" key="6">
    <source>
        <dbReference type="Pfam" id="PF12697"/>
    </source>
</evidence>
<dbReference type="GO" id="GO:0005737">
    <property type="term" value="C:cytoplasm"/>
    <property type="evidence" value="ECO:0007669"/>
    <property type="project" value="UniProtKB-SubCell"/>
</dbReference>
<evidence type="ECO:0000256" key="4">
    <source>
        <dbReference type="ARBA" id="ARBA00022801"/>
    </source>
</evidence>
<organism evidence="7 8">
    <name type="scientific">Legionella spiritensis</name>
    <dbReference type="NCBI Taxonomy" id="452"/>
    <lineage>
        <taxon>Bacteria</taxon>
        <taxon>Pseudomonadati</taxon>
        <taxon>Pseudomonadota</taxon>
        <taxon>Gammaproteobacteria</taxon>
        <taxon>Legionellales</taxon>
        <taxon>Legionellaceae</taxon>
        <taxon>Legionella</taxon>
    </lineage>
</organism>
<feature type="binding site" evidence="5">
    <location>
        <position position="223"/>
    </location>
    <ligand>
        <name>substrate</name>
    </ligand>
</feature>
<protein>
    <recommendedName>
        <fullName evidence="5">Pimeloyl-[acyl-carrier protein] methyl ester esterase</fullName>
        <ecNumber evidence="5">3.1.1.85</ecNumber>
    </recommendedName>
    <alternativeName>
        <fullName evidence="5">Biotin synthesis protein BioH</fullName>
    </alternativeName>
    <alternativeName>
        <fullName evidence="5">Carboxylesterase BioH</fullName>
    </alternativeName>
</protein>
<feature type="binding site" evidence="5">
    <location>
        <begin position="141"/>
        <end position="145"/>
    </location>
    <ligand>
        <name>substrate</name>
    </ligand>
</feature>
<dbReference type="PATRIC" id="fig|452.5.peg.1748"/>
<comment type="function">
    <text evidence="5">The physiological role of BioH is to remove the methyl group introduced by BioC when the pimeloyl moiety is complete. It allows to synthesize pimeloyl-ACP via the fatty acid synthetic pathway through the hydrolysis of the ester bonds of pimeloyl-ACP esters.</text>
</comment>
<dbReference type="SUPFAM" id="SSF53474">
    <property type="entry name" value="alpha/beta-Hydrolases"/>
    <property type="match status" value="1"/>
</dbReference>
<evidence type="ECO:0000256" key="5">
    <source>
        <dbReference type="HAMAP-Rule" id="MF_01260"/>
    </source>
</evidence>
<evidence type="ECO:0000256" key="1">
    <source>
        <dbReference type="ARBA" id="ARBA00022487"/>
    </source>
</evidence>
<dbReference type="GO" id="GO:0009102">
    <property type="term" value="P:biotin biosynthetic process"/>
    <property type="evidence" value="ECO:0007669"/>
    <property type="project" value="UniProtKB-UniRule"/>
</dbReference>
<dbReference type="InterPro" id="IPR029058">
    <property type="entry name" value="AB_hydrolase_fold"/>
</dbReference>
<keyword evidence="1 5" id="KW-0719">Serine esterase</keyword>
<dbReference type="Proteomes" id="UP000054877">
    <property type="component" value="Unassembled WGS sequence"/>
</dbReference>
<feature type="binding site" evidence="5">
    <location>
        <position position="23"/>
    </location>
    <ligand>
        <name>substrate</name>
    </ligand>
</feature>
<dbReference type="EC" id="3.1.1.85" evidence="5"/>
<proteinExistence type="inferred from homology"/>
<dbReference type="InterPro" id="IPR000073">
    <property type="entry name" value="AB_hydrolase_1"/>
</dbReference>
<evidence type="ECO:0000256" key="2">
    <source>
        <dbReference type="ARBA" id="ARBA00022490"/>
    </source>
</evidence>
<feature type="domain" description="AB hydrolase-1" evidence="6">
    <location>
        <begin position="17"/>
        <end position="233"/>
    </location>
</feature>
<evidence type="ECO:0000313" key="8">
    <source>
        <dbReference type="Proteomes" id="UP000054877"/>
    </source>
</evidence>
<dbReference type="PANTHER" id="PTHR43194">
    <property type="entry name" value="HYDROLASE ALPHA/BETA FOLD FAMILY"/>
    <property type="match status" value="1"/>
</dbReference>
<dbReference type="Gene3D" id="3.40.50.1820">
    <property type="entry name" value="alpha/beta hydrolase"/>
    <property type="match status" value="1"/>
</dbReference>
<dbReference type="HAMAP" id="MF_01260">
    <property type="entry name" value="Carboxylester"/>
    <property type="match status" value="1"/>
</dbReference>
<feature type="binding site" evidence="5">
    <location>
        <begin position="80"/>
        <end position="81"/>
    </location>
    <ligand>
        <name>substrate</name>
    </ligand>
</feature>
<accession>A0A0W0Z4J1</accession>